<evidence type="ECO:0000259" key="8">
    <source>
        <dbReference type="PROSITE" id="PS52048"/>
    </source>
</evidence>
<keyword evidence="2 6" id="KW-0645">Protease</keyword>
<dbReference type="EMBL" id="DS989825">
    <property type="protein sequence ID" value="EFR02774.1"/>
    <property type="molecule type" value="Genomic_DNA"/>
</dbReference>
<comment type="similarity">
    <text evidence="6 7">Belongs to the peptidase C12 family.</text>
</comment>
<feature type="active site" description="Proton donor" evidence="6">
    <location>
        <position position="194"/>
    </location>
</feature>
<dbReference type="PROSITE" id="PS52048">
    <property type="entry name" value="UCH_DOMAIN"/>
    <property type="match status" value="1"/>
</dbReference>
<dbReference type="CDD" id="cd09617">
    <property type="entry name" value="Peptidase_C12_UCH37_BAP1"/>
    <property type="match status" value="1"/>
</dbReference>
<dbReference type="RefSeq" id="XP_003173185.1">
    <property type="nucleotide sequence ID" value="XM_003173137.1"/>
</dbReference>
<dbReference type="Proteomes" id="UP000002669">
    <property type="component" value="Unassembled WGS sequence"/>
</dbReference>
<evidence type="ECO:0000256" key="2">
    <source>
        <dbReference type="ARBA" id="ARBA00022670"/>
    </source>
</evidence>
<sequence>MAGSQKNTTAEEWFMPLTSQEKDSWNGFCEIENEPAIFNAMLEDFGVKGVKVQEVVSLDEEMLAFLPRPIYGLIFLFRWREDDQCKQEQSCPESLWFANQTVENACATVALLNIINNIKGIEMGEQLKSFRKFTQDFSPAMRGYTIGNFEFVKQVHNSFARKMDILNTDLLLKNQQGRKAKGNQEPDKSEAGFHFIAFVKAKGRVWKFDGLERQPQSLGECVEGDWLGLATKEIQTRMADYEEEEIEFSILSLSKDPMTVYLADLASNVKALQHINSRLSELGENCDEADQENATLDGPDAQYGLTLDILELALVPSELAEATENGSKAHDLNSLARQRQALVEQQRLLRTQIKDEQRSRQMELDYARSRRHDYNAAVHCWTRLLARKRKFEELII</sequence>
<dbReference type="EC" id="3.4.19.12" evidence="7"/>
<dbReference type="PRINTS" id="PR00707">
    <property type="entry name" value="UBCTHYDRLASE"/>
</dbReference>
<keyword evidence="4 6" id="KW-0378">Hydrolase</keyword>
<dbReference type="VEuPathDB" id="FungiDB:MGYG_05773"/>
<dbReference type="Pfam" id="PF01088">
    <property type="entry name" value="Peptidase_C12"/>
    <property type="match status" value="1"/>
</dbReference>
<comment type="catalytic activity">
    <reaction evidence="1 6 7">
        <text>Thiol-dependent hydrolysis of ester, thioester, amide, peptide and isopeptide bonds formed by the C-terminal Gly of ubiquitin (a 76-residue protein attached to proteins as an intracellular targeting signal).</text>
        <dbReference type="EC" id="3.4.19.12"/>
    </reaction>
</comment>
<organism evidence="10">
    <name type="scientific">Arthroderma gypseum (strain ATCC MYA-4604 / CBS 118893)</name>
    <name type="common">Microsporum gypseum</name>
    <dbReference type="NCBI Taxonomy" id="535722"/>
    <lineage>
        <taxon>Eukaryota</taxon>
        <taxon>Fungi</taxon>
        <taxon>Dikarya</taxon>
        <taxon>Ascomycota</taxon>
        <taxon>Pezizomycotina</taxon>
        <taxon>Eurotiomycetes</taxon>
        <taxon>Eurotiomycetidae</taxon>
        <taxon>Onygenales</taxon>
        <taxon>Arthrodermataceae</taxon>
        <taxon>Nannizzia</taxon>
    </lineage>
</organism>
<dbReference type="OrthoDB" id="1924260at2759"/>
<evidence type="ECO:0000256" key="1">
    <source>
        <dbReference type="ARBA" id="ARBA00000707"/>
    </source>
</evidence>
<dbReference type="InParanoid" id="E4UXU2"/>
<dbReference type="InterPro" id="IPR038765">
    <property type="entry name" value="Papain-like_cys_pep_sf"/>
</dbReference>
<dbReference type="GO" id="GO:0004843">
    <property type="term" value="F:cysteine-type deubiquitinase activity"/>
    <property type="evidence" value="ECO:0007669"/>
    <property type="project" value="UniProtKB-UniRule"/>
</dbReference>
<protein>
    <recommendedName>
        <fullName evidence="7">Ubiquitin carboxyl-terminal hydrolase</fullName>
        <ecNumber evidence="7">3.4.19.12</ecNumber>
    </recommendedName>
</protein>
<reference evidence="10" key="1">
    <citation type="journal article" date="2012" name="MBio">
        <title>Comparative genome analysis of Trichophyton rubrum and related dermatophytes reveals candidate genes involved in infection.</title>
        <authorList>
            <person name="Martinez D.A."/>
            <person name="Oliver B.G."/>
            <person name="Graeser Y."/>
            <person name="Goldberg J.M."/>
            <person name="Li W."/>
            <person name="Martinez-Rossi N.M."/>
            <person name="Monod M."/>
            <person name="Shelest E."/>
            <person name="Barton R.C."/>
            <person name="Birch E."/>
            <person name="Brakhage A.A."/>
            <person name="Chen Z."/>
            <person name="Gurr S.J."/>
            <person name="Heiman D."/>
            <person name="Heitman J."/>
            <person name="Kosti I."/>
            <person name="Rossi A."/>
            <person name="Saif S."/>
            <person name="Samalova M."/>
            <person name="Saunders C.W."/>
            <person name="Shea T."/>
            <person name="Summerbell R.C."/>
            <person name="Xu J."/>
            <person name="Young S."/>
            <person name="Zeng Q."/>
            <person name="Birren B.W."/>
            <person name="Cuomo C.A."/>
            <person name="White T.C."/>
        </authorList>
    </citation>
    <scope>NUCLEOTIDE SEQUENCE [LARGE SCALE GENOMIC DNA]</scope>
    <source>
        <strain evidence="10">ATCC MYA-4604 / CBS 118893</strain>
    </source>
</reference>
<dbReference type="HOGENOM" id="CLU_018316_3_1_1"/>
<dbReference type="InterPro" id="IPR036959">
    <property type="entry name" value="Peptidase_C12_UCH_sf"/>
</dbReference>
<accession>E4UXU2</accession>
<gene>
    <name evidence="9" type="ORF">MGYG_05773</name>
</gene>
<proteinExistence type="inferred from homology"/>
<dbReference type="FunFam" id="3.40.532.10:FF:000010">
    <property type="entry name" value="Ubiquitin carboxyl-terminal hydrolase"/>
    <property type="match status" value="1"/>
</dbReference>
<dbReference type="GeneID" id="10028464"/>
<evidence type="ECO:0000313" key="10">
    <source>
        <dbReference type="Proteomes" id="UP000002669"/>
    </source>
</evidence>
<feature type="domain" description="UCH catalytic" evidence="8">
    <location>
        <begin position="27"/>
        <end position="255"/>
    </location>
</feature>
<name>E4UXU2_ARTGP</name>
<dbReference type="SUPFAM" id="SSF54001">
    <property type="entry name" value="Cysteine proteinases"/>
    <property type="match status" value="1"/>
</dbReference>
<dbReference type="GO" id="GO:0006511">
    <property type="term" value="P:ubiquitin-dependent protein catabolic process"/>
    <property type="evidence" value="ECO:0007669"/>
    <property type="project" value="UniProtKB-UniRule"/>
</dbReference>
<dbReference type="GO" id="GO:0005737">
    <property type="term" value="C:cytoplasm"/>
    <property type="evidence" value="ECO:0007669"/>
    <property type="project" value="TreeGrafter"/>
</dbReference>
<keyword evidence="10" id="KW-1185">Reference proteome</keyword>
<keyword evidence="3 6" id="KW-0833">Ubl conjugation pathway</keyword>
<feature type="site" description="Transition state stabilizer" evidence="6">
    <location>
        <position position="100"/>
    </location>
</feature>
<dbReference type="PANTHER" id="PTHR10589:SF29">
    <property type="entry name" value="UBIQUITIN CARBOXYL-TERMINAL HYDROLASE"/>
    <property type="match status" value="1"/>
</dbReference>
<dbReference type="OMA" id="GYHFIAY"/>
<dbReference type="GO" id="GO:0016579">
    <property type="term" value="P:protein deubiquitination"/>
    <property type="evidence" value="ECO:0007669"/>
    <property type="project" value="TreeGrafter"/>
</dbReference>
<evidence type="ECO:0000256" key="7">
    <source>
        <dbReference type="RuleBase" id="RU361215"/>
    </source>
</evidence>
<dbReference type="STRING" id="535722.E4UXU2"/>
<dbReference type="InterPro" id="IPR001578">
    <property type="entry name" value="Peptidase_C12_UCH"/>
</dbReference>
<evidence type="ECO:0000256" key="6">
    <source>
        <dbReference type="PROSITE-ProRule" id="PRU01393"/>
    </source>
</evidence>
<evidence type="ECO:0000256" key="3">
    <source>
        <dbReference type="ARBA" id="ARBA00022786"/>
    </source>
</evidence>
<evidence type="ECO:0000256" key="5">
    <source>
        <dbReference type="ARBA" id="ARBA00022807"/>
    </source>
</evidence>
<dbReference type="Gene3D" id="3.40.532.10">
    <property type="entry name" value="Peptidase C12, ubiquitin carboxyl-terminal hydrolase"/>
    <property type="match status" value="1"/>
</dbReference>
<dbReference type="AlphaFoldDB" id="E4UXU2"/>
<dbReference type="PANTHER" id="PTHR10589">
    <property type="entry name" value="UBIQUITIN CARBOXYL-TERMINAL HYDROLASE"/>
    <property type="match status" value="1"/>
</dbReference>
<evidence type="ECO:0000313" key="9">
    <source>
        <dbReference type="EMBL" id="EFR02774.1"/>
    </source>
</evidence>
<feature type="active site" description="Nucleophile" evidence="6">
    <location>
        <position position="106"/>
    </location>
</feature>
<feature type="site" description="Important for enzyme activity" evidence="6">
    <location>
        <position position="209"/>
    </location>
</feature>
<dbReference type="eggNOG" id="KOG2778">
    <property type="taxonomic scope" value="Eukaryota"/>
</dbReference>
<keyword evidence="5 6" id="KW-0788">Thiol protease</keyword>
<evidence type="ECO:0000256" key="4">
    <source>
        <dbReference type="ARBA" id="ARBA00022801"/>
    </source>
</evidence>